<proteinExistence type="predicted"/>
<accession>W4V230</accession>
<dbReference type="AlphaFoldDB" id="W4V230"/>
<gene>
    <name evidence="1" type="ORF">JCM21531_526</name>
</gene>
<evidence type="ECO:0000313" key="2">
    <source>
        <dbReference type="Proteomes" id="UP000019109"/>
    </source>
</evidence>
<dbReference type="RefSeq" id="WP_162149293.1">
    <property type="nucleotide sequence ID" value="NZ_BAVR01000004.1"/>
</dbReference>
<name>W4V230_9FIRM</name>
<comment type="caution">
    <text evidence="1">The sequence shown here is derived from an EMBL/GenBank/DDBJ whole genome shotgun (WGS) entry which is preliminary data.</text>
</comment>
<sequence length="53" mass="6544">MTNVYFERHAKPDYNVHDDFEKMRMIMPWIVKKQFGKNICRNIAKIDIFFLFC</sequence>
<protein>
    <submittedName>
        <fullName evidence="1">Uncharacterized protein</fullName>
    </submittedName>
</protein>
<dbReference type="OrthoDB" id="9781415at2"/>
<dbReference type="Proteomes" id="UP000019109">
    <property type="component" value="Unassembled WGS sequence"/>
</dbReference>
<dbReference type="EMBL" id="BAVR01000004">
    <property type="protein sequence ID" value="GAE87177.1"/>
    <property type="molecule type" value="Genomic_DNA"/>
</dbReference>
<dbReference type="STRING" id="1294263.JCM21531_526"/>
<keyword evidence="2" id="KW-1185">Reference proteome</keyword>
<evidence type="ECO:0000313" key="1">
    <source>
        <dbReference type="EMBL" id="GAE87177.1"/>
    </source>
</evidence>
<reference evidence="1" key="1">
    <citation type="journal article" date="2014" name="Genome Announc.">
        <title>Draft Genome Sequence of Clostridium straminisolvens Strain JCM 21531T, Isolated from a Cellulose-Degrading Bacterial Community.</title>
        <authorList>
            <person name="Yuki M."/>
            <person name="Oshima K."/>
            <person name="Suda W."/>
            <person name="Sakamoto M."/>
            <person name="Kitamura K."/>
            <person name="Iida T."/>
            <person name="Hattori M."/>
            <person name="Ohkuma M."/>
        </authorList>
    </citation>
    <scope>NUCLEOTIDE SEQUENCE [LARGE SCALE GENOMIC DNA]</scope>
    <source>
        <strain evidence="1">JCM 21531</strain>
    </source>
</reference>
<organism evidence="1 2">
    <name type="scientific">Acetivibrio straminisolvens JCM 21531</name>
    <dbReference type="NCBI Taxonomy" id="1294263"/>
    <lineage>
        <taxon>Bacteria</taxon>
        <taxon>Bacillati</taxon>
        <taxon>Bacillota</taxon>
        <taxon>Clostridia</taxon>
        <taxon>Eubacteriales</taxon>
        <taxon>Oscillospiraceae</taxon>
        <taxon>Acetivibrio</taxon>
    </lineage>
</organism>